<dbReference type="SUPFAM" id="SSF55785">
    <property type="entry name" value="PYP-like sensor domain (PAS domain)"/>
    <property type="match status" value="1"/>
</dbReference>
<evidence type="ECO:0000256" key="1">
    <source>
        <dbReference type="ARBA" id="ARBA00000085"/>
    </source>
</evidence>
<dbReference type="SUPFAM" id="SSF55874">
    <property type="entry name" value="ATPase domain of HSP90 chaperone/DNA topoisomerase II/histidine kinase"/>
    <property type="match status" value="1"/>
</dbReference>
<keyword evidence="6" id="KW-0808">Transferase</keyword>
<dbReference type="Pfam" id="PF02518">
    <property type="entry name" value="HATPase_c"/>
    <property type="match status" value="1"/>
</dbReference>
<dbReference type="EMBL" id="JACHLP010000004">
    <property type="protein sequence ID" value="MBB4843931.1"/>
    <property type="molecule type" value="Genomic_DNA"/>
</dbReference>
<dbReference type="InterPro" id="IPR005467">
    <property type="entry name" value="His_kinase_dom"/>
</dbReference>
<evidence type="ECO:0000256" key="3">
    <source>
        <dbReference type="ARBA" id="ARBA00022553"/>
    </source>
</evidence>
<keyword evidence="7" id="KW-1185">Reference proteome</keyword>
<keyword evidence="4" id="KW-0812">Transmembrane</keyword>
<dbReference type="InterPro" id="IPR004358">
    <property type="entry name" value="Sig_transdc_His_kin-like_C"/>
</dbReference>
<evidence type="ECO:0000313" key="6">
    <source>
        <dbReference type="EMBL" id="MBB4843931.1"/>
    </source>
</evidence>
<dbReference type="InterPro" id="IPR035965">
    <property type="entry name" value="PAS-like_dom_sf"/>
</dbReference>
<dbReference type="SMART" id="SM00388">
    <property type="entry name" value="HisKA"/>
    <property type="match status" value="1"/>
</dbReference>
<protein>
    <recommendedName>
        <fullName evidence="2">histidine kinase</fullName>
        <ecNumber evidence="2">2.7.13.3</ecNumber>
    </recommendedName>
</protein>
<keyword evidence="4" id="KW-1133">Transmembrane helix</keyword>
<dbReference type="RefSeq" id="WP_184299624.1">
    <property type="nucleotide sequence ID" value="NZ_JACHLP010000004.1"/>
</dbReference>
<dbReference type="InterPro" id="IPR036097">
    <property type="entry name" value="HisK_dim/P_sf"/>
</dbReference>
<dbReference type="PANTHER" id="PTHR43065:SF51">
    <property type="entry name" value="HISTIDINE KINASE"/>
    <property type="match status" value="1"/>
</dbReference>
<dbReference type="CDD" id="cd00082">
    <property type="entry name" value="HisKA"/>
    <property type="match status" value="1"/>
</dbReference>
<dbReference type="Gene3D" id="1.10.287.130">
    <property type="match status" value="1"/>
</dbReference>
<proteinExistence type="predicted"/>
<keyword evidence="3" id="KW-0597">Phosphoprotein</keyword>
<dbReference type="SUPFAM" id="SSF47384">
    <property type="entry name" value="Homodimeric domain of signal transducing histidine kinase"/>
    <property type="match status" value="1"/>
</dbReference>
<evidence type="ECO:0000256" key="2">
    <source>
        <dbReference type="ARBA" id="ARBA00012438"/>
    </source>
</evidence>
<comment type="catalytic activity">
    <reaction evidence="1">
        <text>ATP + protein L-histidine = ADP + protein N-phospho-L-histidine.</text>
        <dbReference type="EC" id="2.7.13.3"/>
    </reaction>
</comment>
<dbReference type="Gene3D" id="3.30.450.20">
    <property type="entry name" value="PAS domain"/>
    <property type="match status" value="1"/>
</dbReference>
<comment type="caution">
    <text evidence="6">The sequence shown here is derived from an EMBL/GenBank/DDBJ whole genome shotgun (WGS) entry which is preliminary data.</text>
</comment>
<dbReference type="EC" id="2.7.13.3" evidence="2"/>
<accession>A0A840L835</accession>
<evidence type="ECO:0000259" key="5">
    <source>
        <dbReference type="PROSITE" id="PS50109"/>
    </source>
</evidence>
<reference evidence="6 7" key="1">
    <citation type="submission" date="2020-08" db="EMBL/GenBank/DDBJ databases">
        <title>Functional genomics of gut bacteria from endangered species of beetles.</title>
        <authorList>
            <person name="Carlos-Shanley C."/>
        </authorList>
    </citation>
    <scope>NUCLEOTIDE SEQUENCE [LARGE SCALE GENOMIC DNA]</scope>
    <source>
        <strain evidence="6 7">S00239</strain>
    </source>
</reference>
<dbReference type="AlphaFoldDB" id="A0A840L835"/>
<dbReference type="PROSITE" id="PS50109">
    <property type="entry name" value="HIS_KIN"/>
    <property type="match status" value="1"/>
</dbReference>
<feature type="transmembrane region" description="Helical" evidence="4">
    <location>
        <begin position="16"/>
        <end position="35"/>
    </location>
</feature>
<feature type="transmembrane region" description="Helical" evidence="4">
    <location>
        <begin position="41"/>
        <end position="60"/>
    </location>
</feature>
<dbReference type="Gene3D" id="3.30.565.10">
    <property type="entry name" value="Histidine kinase-like ATPase, C-terminal domain"/>
    <property type="match status" value="1"/>
</dbReference>
<name>A0A840L835_9BURK</name>
<keyword evidence="4" id="KW-0472">Membrane</keyword>
<dbReference type="PRINTS" id="PR00344">
    <property type="entry name" value="BCTRLSENSOR"/>
</dbReference>
<organism evidence="6 7">
    <name type="scientific">Roseateles oligotrophus</name>
    <dbReference type="NCBI Taxonomy" id="1769250"/>
    <lineage>
        <taxon>Bacteria</taxon>
        <taxon>Pseudomonadati</taxon>
        <taxon>Pseudomonadota</taxon>
        <taxon>Betaproteobacteria</taxon>
        <taxon>Burkholderiales</taxon>
        <taxon>Sphaerotilaceae</taxon>
        <taxon>Roseateles</taxon>
    </lineage>
</organism>
<gene>
    <name evidence="6" type="ORF">HNP55_002454</name>
</gene>
<evidence type="ECO:0000313" key="7">
    <source>
        <dbReference type="Proteomes" id="UP000562027"/>
    </source>
</evidence>
<dbReference type="SMART" id="SM00387">
    <property type="entry name" value="HATPase_c"/>
    <property type="match status" value="1"/>
</dbReference>
<feature type="domain" description="Histidine kinase" evidence="5">
    <location>
        <begin position="240"/>
        <end position="448"/>
    </location>
</feature>
<dbReference type="PANTHER" id="PTHR43065">
    <property type="entry name" value="SENSOR HISTIDINE KINASE"/>
    <property type="match status" value="1"/>
</dbReference>
<dbReference type="GO" id="GO:0000155">
    <property type="term" value="F:phosphorelay sensor kinase activity"/>
    <property type="evidence" value="ECO:0007669"/>
    <property type="project" value="InterPro"/>
</dbReference>
<sequence>MSPRSQGKQGFAQAQFLRALAGGAPALLLAAYLLSQQAWSIYPKILLLCLAGAAWLGMAWRLRERAEFQRLLLGNVIEGVIAGEYQQRLRRAGPEDLLGEQINRLVDGLHQQRQQALAALSLAENVLQQLDVAVFAFDGQDHLQLANPSALRLLQCEAAQALGRDARSLGLAALLQADTEPLCEHVFPGAAGLWRLRRQAYAMPGQSQDKPAQHRLLFVTDLKQVLREEELQAWQRLLRVLSHEVNNSLAPIASLSEMLSQGLQKQGQGQAISADWRQDAEESLALIRDRARHLGEFVQRYAQLARLPEPHKQRFDLAALLRRLPALLPQARLELSGLGEGELPFFGDPVQIEQMLINLLQNGIEAGGAPLRLQVQAQPLELRLLDQGCGIANAANLFVPFYTTKPQGSGIGLVLARRIAEAHQGSLALSNRPNDPGCQALLRFATAPGSL</sequence>
<dbReference type="InterPro" id="IPR003661">
    <property type="entry name" value="HisK_dim/P_dom"/>
</dbReference>
<dbReference type="Proteomes" id="UP000562027">
    <property type="component" value="Unassembled WGS sequence"/>
</dbReference>
<keyword evidence="6" id="KW-0418">Kinase</keyword>
<dbReference type="InterPro" id="IPR003594">
    <property type="entry name" value="HATPase_dom"/>
</dbReference>
<dbReference type="InterPro" id="IPR036890">
    <property type="entry name" value="HATPase_C_sf"/>
</dbReference>
<evidence type="ECO:0000256" key="4">
    <source>
        <dbReference type="SAM" id="Phobius"/>
    </source>
</evidence>